<evidence type="ECO:0000256" key="1">
    <source>
        <dbReference type="SAM" id="MobiDB-lite"/>
    </source>
</evidence>
<name>A0A5B7J8B0_PORTR</name>
<keyword evidence="3" id="KW-1185">Reference proteome</keyword>
<feature type="region of interest" description="Disordered" evidence="1">
    <location>
        <begin position="39"/>
        <end position="73"/>
    </location>
</feature>
<feature type="compositionally biased region" description="Polar residues" evidence="1">
    <location>
        <begin position="47"/>
        <end position="65"/>
    </location>
</feature>
<accession>A0A5B7J8B0</accession>
<reference evidence="2 3" key="1">
    <citation type="submission" date="2019-05" db="EMBL/GenBank/DDBJ databases">
        <title>Another draft genome of Portunus trituberculatus and its Hox gene families provides insights of decapod evolution.</title>
        <authorList>
            <person name="Jeong J.-H."/>
            <person name="Song I."/>
            <person name="Kim S."/>
            <person name="Choi T."/>
            <person name="Kim D."/>
            <person name="Ryu S."/>
            <person name="Kim W."/>
        </authorList>
    </citation>
    <scope>NUCLEOTIDE SEQUENCE [LARGE SCALE GENOMIC DNA]</scope>
    <source>
        <tissue evidence="2">Muscle</tissue>
    </source>
</reference>
<comment type="caution">
    <text evidence="2">The sequence shown here is derived from an EMBL/GenBank/DDBJ whole genome shotgun (WGS) entry which is preliminary data.</text>
</comment>
<organism evidence="2 3">
    <name type="scientific">Portunus trituberculatus</name>
    <name type="common">Swimming crab</name>
    <name type="synonym">Neptunus trituberculatus</name>
    <dbReference type="NCBI Taxonomy" id="210409"/>
    <lineage>
        <taxon>Eukaryota</taxon>
        <taxon>Metazoa</taxon>
        <taxon>Ecdysozoa</taxon>
        <taxon>Arthropoda</taxon>
        <taxon>Crustacea</taxon>
        <taxon>Multicrustacea</taxon>
        <taxon>Malacostraca</taxon>
        <taxon>Eumalacostraca</taxon>
        <taxon>Eucarida</taxon>
        <taxon>Decapoda</taxon>
        <taxon>Pleocyemata</taxon>
        <taxon>Brachyura</taxon>
        <taxon>Eubrachyura</taxon>
        <taxon>Portunoidea</taxon>
        <taxon>Portunidae</taxon>
        <taxon>Portuninae</taxon>
        <taxon>Portunus</taxon>
    </lineage>
</organism>
<evidence type="ECO:0000313" key="3">
    <source>
        <dbReference type="Proteomes" id="UP000324222"/>
    </source>
</evidence>
<protein>
    <submittedName>
        <fullName evidence="2">Uncharacterized protein</fullName>
    </submittedName>
</protein>
<dbReference type="AlphaFoldDB" id="A0A5B7J8B0"/>
<dbReference type="Proteomes" id="UP000324222">
    <property type="component" value="Unassembled WGS sequence"/>
</dbReference>
<sequence>MRHKQQQKKIETNEQKFGRNVSTTQAVIEADMSACGQSLAWDEGKTSPISPNNCRGSGLNSTPSQPRADHFTG</sequence>
<dbReference type="EMBL" id="VSRR010086010">
    <property type="protein sequence ID" value="MPC90915.1"/>
    <property type="molecule type" value="Genomic_DNA"/>
</dbReference>
<gene>
    <name evidence="2" type="ORF">E2C01_085919</name>
</gene>
<evidence type="ECO:0000313" key="2">
    <source>
        <dbReference type="EMBL" id="MPC90915.1"/>
    </source>
</evidence>
<proteinExistence type="predicted"/>